<evidence type="ECO:0000313" key="2">
    <source>
        <dbReference type="Proteomes" id="UP000718715"/>
    </source>
</evidence>
<sequence length="64" mass="7052">MKVLYGLSRAGTVSLCKGVHREVKSEGSKWQNLAVTNRNLIVGHYNLGNLAIDRIAQRLDGKCV</sequence>
<evidence type="ECO:0000313" key="1">
    <source>
        <dbReference type="EMBL" id="TMX77403.1"/>
    </source>
</evidence>
<accession>A0ACD3SZR8</accession>
<keyword evidence="2" id="KW-1185">Reference proteome</keyword>
<organism evidence="1 2">
    <name type="scientific">Photobacterium damselae</name>
    <dbReference type="NCBI Taxonomy" id="38293"/>
    <lineage>
        <taxon>Bacteria</taxon>
        <taxon>Pseudomonadati</taxon>
        <taxon>Pseudomonadota</taxon>
        <taxon>Gammaproteobacteria</taxon>
        <taxon>Vibrionales</taxon>
        <taxon>Vibrionaceae</taxon>
        <taxon>Photobacterium</taxon>
    </lineage>
</organism>
<dbReference type="Proteomes" id="UP000718715">
    <property type="component" value="Unassembled WGS sequence"/>
</dbReference>
<dbReference type="EMBL" id="PZOJ01000009">
    <property type="protein sequence ID" value="TMX77403.1"/>
    <property type="molecule type" value="Genomic_DNA"/>
</dbReference>
<name>A0ACD3SZR8_PHODM</name>
<gene>
    <name evidence="1" type="ORF">DA092_04765</name>
</gene>
<feature type="non-terminal residue" evidence="1">
    <location>
        <position position="64"/>
    </location>
</feature>
<protein>
    <submittedName>
        <fullName evidence="1">Uncharacterized protein</fullName>
    </submittedName>
</protein>
<comment type="caution">
    <text evidence="1">The sequence shown here is derived from an EMBL/GenBank/DDBJ whole genome shotgun (WGS) entry which is preliminary data.</text>
</comment>
<reference evidence="1" key="1">
    <citation type="submission" date="2018-03" db="EMBL/GenBank/DDBJ databases">
        <title>Genomic characterization of a polymicrobial infection associated with a disease outbreak in Pacific white shrimp (Litopenaeus vannamei).</title>
        <authorList>
            <person name="Turner J.W."/>
            <person name="Bachand P.T."/>
            <person name="Tallman J."/>
            <person name="Elledge N.C."/>
            <person name="Pinnell L.J."/>
            <person name="Laughlin R.C."/>
            <person name="Zimba P.V."/>
        </authorList>
    </citation>
    <scope>NUCLEOTIDE SEQUENCE</scope>
    <source>
        <strain evidence="1">Hep-2b-22</strain>
    </source>
</reference>
<proteinExistence type="predicted"/>